<dbReference type="EMBL" id="LR739235">
    <property type="protein sequence ID" value="VZR97120.1"/>
    <property type="molecule type" value="Genomic_DNA"/>
</dbReference>
<dbReference type="Proteomes" id="UP001178743">
    <property type="component" value="Chromosome"/>
</dbReference>
<dbReference type="RefSeq" id="WP_278288944.1">
    <property type="nucleotide sequence ID" value="NZ_CP104008.1"/>
</dbReference>
<comment type="similarity">
    <text evidence="1 7">Belongs to the DeoC/FbaB aldolase family. DeoC type 1 subfamily.</text>
</comment>
<reference evidence="8" key="1">
    <citation type="submission" date="2019-11" db="EMBL/GenBank/DDBJ databases">
        <authorList>
            <person name="Falquet L."/>
            <person name="Falquet L."/>
        </authorList>
    </citation>
    <scope>NUCLEOTIDE SEQUENCE</scope>
    <source>
        <strain evidence="8">8756-13</strain>
    </source>
</reference>
<dbReference type="NCBIfam" id="TIGR00126">
    <property type="entry name" value="deoC"/>
    <property type="match status" value="1"/>
</dbReference>
<keyword evidence="2 7" id="KW-0963">Cytoplasm</keyword>
<keyword evidence="3 7" id="KW-0456">Lyase</keyword>
<evidence type="ECO:0000256" key="3">
    <source>
        <dbReference type="ARBA" id="ARBA00023239"/>
    </source>
</evidence>
<dbReference type="SMART" id="SM01133">
    <property type="entry name" value="DeoC"/>
    <property type="match status" value="1"/>
</dbReference>
<dbReference type="InterPro" id="IPR028581">
    <property type="entry name" value="DeoC_typeI"/>
</dbReference>
<gene>
    <name evidence="8" type="primary">deoC1</name>
    <name evidence="7" type="synonym">deoC</name>
    <name evidence="8" type="ORF">MF5295_00151</name>
    <name evidence="9" type="ORF">MFERI14822_00149</name>
</gene>
<protein>
    <recommendedName>
        <fullName evidence="7">Deoxyribose-phosphate aldolase</fullName>
        <shortName evidence="7">DERA</shortName>
        <ecNumber evidence="7">4.1.2.4</ecNumber>
    </recommendedName>
    <alternativeName>
        <fullName evidence="7">2-deoxy-D-ribose 5-phosphate aldolase</fullName>
    </alternativeName>
    <alternativeName>
        <fullName evidence="7">Phosphodeoxyriboaldolase</fullName>
        <shortName evidence="7">Deoxyriboaldolase</shortName>
    </alternativeName>
</protein>
<comment type="catalytic activity">
    <reaction evidence="5 7">
        <text>2-deoxy-D-ribose 5-phosphate = D-glyceraldehyde 3-phosphate + acetaldehyde</text>
        <dbReference type="Rhea" id="RHEA:12821"/>
        <dbReference type="ChEBI" id="CHEBI:15343"/>
        <dbReference type="ChEBI" id="CHEBI:59776"/>
        <dbReference type="ChEBI" id="CHEBI:62877"/>
        <dbReference type="EC" id="4.1.2.4"/>
    </reaction>
</comment>
<feature type="active site" description="Schiff-base intermediate with acetaldehyde" evidence="7">
    <location>
        <position position="153"/>
    </location>
</feature>
<dbReference type="InterPro" id="IPR013785">
    <property type="entry name" value="Aldolase_TIM"/>
</dbReference>
<evidence type="ECO:0000256" key="2">
    <source>
        <dbReference type="ARBA" id="ARBA00022490"/>
    </source>
</evidence>
<dbReference type="PIRSF" id="PIRSF001357">
    <property type="entry name" value="DeoC"/>
    <property type="match status" value="1"/>
</dbReference>
<feature type="active site" description="Proton donor/acceptor" evidence="7">
    <location>
        <position position="91"/>
    </location>
</feature>
<dbReference type="CDD" id="cd00959">
    <property type="entry name" value="DeoC"/>
    <property type="match status" value="1"/>
</dbReference>
<dbReference type="GO" id="GO:0005737">
    <property type="term" value="C:cytoplasm"/>
    <property type="evidence" value="ECO:0007669"/>
    <property type="project" value="UniProtKB-SubCell"/>
</dbReference>
<dbReference type="UniPathway" id="UPA00002">
    <property type="reaction ID" value="UER00468"/>
</dbReference>
<dbReference type="AlphaFoldDB" id="A0A654IGW4"/>
<organism evidence="8">
    <name type="scientific">Mycoplasma feriruminatoris</name>
    <dbReference type="NCBI Taxonomy" id="1179777"/>
    <lineage>
        <taxon>Bacteria</taxon>
        <taxon>Bacillati</taxon>
        <taxon>Mycoplasmatota</taxon>
        <taxon>Mollicutes</taxon>
        <taxon>Mycoplasmataceae</taxon>
        <taxon>Mycoplasma</taxon>
    </lineage>
</organism>
<dbReference type="GO" id="GO:0004139">
    <property type="term" value="F:deoxyribose-phosphate aldolase activity"/>
    <property type="evidence" value="ECO:0007669"/>
    <property type="project" value="UniProtKB-UniRule"/>
</dbReference>
<dbReference type="GO" id="GO:0016052">
    <property type="term" value="P:carbohydrate catabolic process"/>
    <property type="evidence" value="ECO:0007669"/>
    <property type="project" value="TreeGrafter"/>
</dbReference>
<evidence type="ECO:0000313" key="9">
    <source>
        <dbReference type="EMBL" id="WFQ92388.1"/>
    </source>
</evidence>
<feature type="active site" description="Proton donor/acceptor" evidence="7">
    <location>
        <position position="182"/>
    </location>
</feature>
<keyword evidence="4 7" id="KW-0704">Schiff base</keyword>
<accession>A0A654IGW4</accession>
<dbReference type="GO" id="GO:0006018">
    <property type="term" value="P:2-deoxyribose 1-phosphate catabolic process"/>
    <property type="evidence" value="ECO:0007669"/>
    <property type="project" value="UniProtKB-UniRule"/>
</dbReference>
<comment type="function">
    <text evidence="6 7">Catalyzes a reversible aldol reaction between acetaldehyde and D-glyceraldehyde 3-phosphate to generate 2-deoxy-D-ribose 5-phosphate.</text>
</comment>
<dbReference type="InterPro" id="IPR011343">
    <property type="entry name" value="DeoC"/>
</dbReference>
<dbReference type="FunFam" id="3.20.20.70:FF:000044">
    <property type="entry name" value="Deoxyribose-phosphate aldolase"/>
    <property type="match status" value="1"/>
</dbReference>
<dbReference type="GO" id="GO:0009264">
    <property type="term" value="P:deoxyribonucleotide catabolic process"/>
    <property type="evidence" value="ECO:0007669"/>
    <property type="project" value="UniProtKB-UniRule"/>
</dbReference>
<evidence type="ECO:0000256" key="1">
    <source>
        <dbReference type="ARBA" id="ARBA00010936"/>
    </source>
</evidence>
<comment type="subcellular location">
    <subcellularLocation>
        <location evidence="7">Cytoplasm</location>
    </subcellularLocation>
</comment>
<dbReference type="PANTHER" id="PTHR10889">
    <property type="entry name" value="DEOXYRIBOSE-PHOSPHATE ALDOLASE"/>
    <property type="match status" value="1"/>
</dbReference>
<evidence type="ECO:0000313" key="8">
    <source>
        <dbReference type="EMBL" id="VZR97120.1"/>
    </source>
</evidence>
<reference evidence="9" key="2">
    <citation type="submission" date="2022-06" db="EMBL/GenBank/DDBJ databases">
        <title>Comparative genomic analysis of Mycoplasma feriruminatoris and the Mycoplasma mycoides cluster.</title>
        <authorList>
            <person name="Baby V."/>
            <person name="Ambroset C."/>
            <person name="Gaurivaud P."/>
            <person name="Boury C."/>
            <person name="Guichoux E."/>
            <person name="Lartigue C."/>
            <person name="Tardy F."/>
            <person name="Sirand-Pugnet P."/>
        </authorList>
    </citation>
    <scope>NUCLEOTIDE SEQUENCE</scope>
    <source>
        <strain evidence="9">L14822</strain>
    </source>
</reference>
<proteinExistence type="inferred from homology"/>
<evidence type="ECO:0000256" key="7">
    <source>
        <dbReference type="HAMAP-Rule" id="MF_00114"/>
    </source>
</evidence>
<evidence type="ECO:0000256" key="5">
    <source>
        <dbReference type="ARBA" id="ARBA00048791"/>
    </source>
</evidence>
<dbReference type="InterPro" id="IPR002915">
    <property type="entry name" value="DeoC/FbaB/LacD_aldolase"/>
</dbReference>
<dbReference type="PANTHER" id="PTHR10889:SF1">
    <property type="entry name" value="DEOXYRIBOSE-PHOSPHATE ALDOLASE"/>
    <property type="match status" value="1"/>
</dbReference>
<sequence length="222" mass="24622">MEIKLNKYIDHTLLKPDATKQEIISLCNQAIEYDFMSVCVNPCWTSFCKELLKSSDVKITNVIGFPLGANKTETKVFETKQAILDGADEIDMVINISALKNKDYQLVLDDMIQVKKQAKDHVVKAIIETCLLTKDEIIKACELVVKANIDFVKTSTGFSKSGANIDDVKLMFEVVKNKAKVKASGGIRTYSDAINMINAGASRLGTSGSVEIMLKQENKNNY</sequence>
<evidence type="ECO:0000256" key="6">
    <source>
        <dbReference type="ARBA" id="ARBA00056337"/>
    </source>
</evidence>
<dbReference type="EMBL" id="CP104008">
    <property type="protein sequence ID" value="WFQ92388.1"/>
    <property type="molecule type" value="Genomic_DNA"/>
</dbReference>
<dbReference type="Pfam" id="PF01791">
    <property type="entry name" value="DeoC"/>
    <property type="match status" value="1"/>
</dbReference>
<dbReference type="HAMAP" id="MF_00114">
    <property type="entry name" value="DeoC_type1"/>
    <property type="match status" value="1"/>
</dbReference>
<comment type="pathway">
    <text evidence="7">Carbohydrate degradation; 2-deoxy-D-ribose 1-phosphate degradation; D-glyceraldehyde 3-phosphate and acetaldehyde from 2-deoxy-alpha-D-ribose 1-phosphate: step 2/2.</text>
</comment>
<evidence type="ECO:0000256" key="4">
    <source>
        <dbReference type="ARBA" id="ARBA00023270"/>
    </source>
</evidence>
<dbReference type="Gene3D" id="3.20.20.70">
    <property type="entry name" value="Aldolase class I"/>
    <property type="match status" value="1"/>
</dbReference>
<dbReference type="EC" id="4.1.2.4" evidence="7"/>
<dbReference type="SUPFAM" id="SSF51569">
    <property type="entry name" value="Aldolase"/>
    <property type="match status" value="1"/>
</dbReference>
<name>A0A654IGW4_9MOLU</name>